<keyword evidence="2" id="KW-0560">Oxidoreductase</keyword>
<evidence type="ECO:0000256" key="1">
    <source>
        <dbReference type="ARBA" id="ARBA00006313"/>
    </source>
</evidence>
<organism evidence="2 3">
    <name type="scientific">Mycobacterium avium</name>
    <dbReference type="NCBI Taxonomy" id="1764"/>
    <lineage>
        <taxon>Bacteria</taxon>
        <taxon>Bacillati</taxon>
        <taxon>Actinomycetota</taxon>
        <taxon>Actinomycetes</taxon>
        <taxon>Mycobacteriales</taxon>
        <taxon>Mycobacteriaceae</taxon>
        <taxon>Mycobacterium</taxon>
        <taxon>Mycobacterium avium complex (MAC)</taxon>
    </lineage>
</organism>
<dbReference type="Proteomes" id="UP000217768">
    <property type="component" value="Unassembled WGS sequence"/>
</dbReference>
<sequence>MTSTRHTPSTTVGLVLMKSEEAQAAVDYCAEADPSITVTDCGPYFLLESVGDIRIPLREVQEYLGKPLTLSRFLVVMSTYYGRVRTTDDELVITPDVTQLDGVQR</sequence>
<protein>
    <submittedName>
        <fullName evidence="2">Monooxygenase</fullName>
    </submittedName>
</protein>
<evidence type="ECO:0000313" key="2">
    <source>
        <dbReference type="EMBL" id="PBA28069.1"/>
    </source>
</evidence>
<accession>A0A2A2ZNN9</accession>
<dbReference type="RefSeq" id="WP_033718944.1">
    <property type="nucleotide sequence ID" value="NZ_NSEY01000007.1"/>
</dbReference>
<dbReference type="SUPFAM" id="SSF56029">
    <property type="entry name" value="Monooxygenase (hydroxylase) regulatory protein"/>
    <property type="match status" value="1"/>
</dbReference>
<proteinExistence type="inferred from homology"/>
<name>A0A2A2ZNN9_MYCAV</name>
<dbReference type="InterPro" id="IPR036889">
    <property type="entry name" value="mOase_MmoB_DmpM_sf"/>
</dbReference>
<dbReference type="AlphaFoldDB" id="A0A2A2ZNN9"/>
<dbReference type="GO" id="GO:0004497">
    <property type="term" value="F:monooxygenase activity"/>
    <property type="evidence" value="ECO:0007669"/>
    <property type="project" value="UniProtKB-KW"/>
</dbReference>
<reference evidence="2 3" key="1">
    <citation type="submission" date="2017-08" db="EMBL/GenBank/DDBJ databases">
        <title>Phylogenetic analysis of Mycobacterium avium complex whole genomes.</title>
        <authorList>
            <person name="Caverly L.J."/>
            <person name="Spilker T."/>
            <person name="Lipuma J."/>
        </authorList>
    </citation>
    <scope>NUCLEOTIDE SEQUENCE [LARGE SCALE GENOMIC DNA]</scope>
    <source>
        <strain evidence="2 3">FLAC0165</strain>
    </source>
</reference>
<dbReference type="Gene3D" id="3.90.56.10">
    <property type="entry name" value="Monooxygenase component MmoB/DmpM"/>
    <property type="match status" value="1"/>
</dbReference>
<dbReference type="InterPro" id="IPR003454">
    <property type="entry name" value="MOase_MmoB_DmpM"/>
</dbReference>
<gene>
    <name evidence="2" type="ORF">CKJ66_04400</name>
</gene>
<evidence type="ECO:0000313" key="3">
    <source>
        <dbReference type="Proteomes" id="UP000217768"/>
    </source>
</evidence>
<dbReference type="Pfam" id="PF02406">
    <property type="entry name" value="MmoB_DmpM"/>
    <property type="match status" value="1"/>
</dbReference>
<keyword evidence="2" id="KW-0503">Monooxygenase</keyword>
<dbReference type="EMBL" id="NSFD01000004">
    <property type="protein sequence ID" value="PBA28069.1"/>
    <property type="molecule type" value="Genomic_DNA"/>
</dbReference>
<comment type="similarity">
    <text evidence="1">Belongs to the TmoD/XamoD family.</text>
</comment>
<comment type="caution">
    <text evidence="2">The sequence shown here is derived from an EMBL/GenBank/DDBJ whole genome shotgun (WGS) entry which is preliminary data.</text>
</comment>